<accession>A0A5P8WF74</accession>
<evidence type="ECO:0000313" key="2">
    <source>
        <dbReference type="Proteomes" id="UP000326678"/>
    </source>
</evidence>
<name>A0A5P8WF74_9NOSO</name>
<proteinExistence type="predicted"/>
<dbReference type="Proteomes" id="UP000326678">
    <property type="component" value="Chromosome Gxm2"/>
</dbReference>
<evidence type="ECO:0000313" key="1">
    <source>
        <dbReference type="EMBL" id="QFS50836.1"/>
    </source>
</evidence>
<protein>
    <submittedName>
        <fullName evidence="1">Uncharacterized protein</fullName>
    </submittedName>
</protein>
<sequence>MESKPLISIMKRNKTSSINIQSKRMNAWGIINCEWAKKRIANWK</sequence>
<dbReference type="KEGG" id="nsh:GXM_08330"/>
<organism evidence="1 2">
    <name type="scientific">Nostoc sphaeroides CCNUC1</name>
    <dbReference type="NCBI Taxonomy" id="2653204"/>
    <lineage>
        <taxon>Bacteria</taxon>
        <taxon>Bacillati</taxon>
        <taxon>Cyanobacteriota</taxon>
        <taxon>Cyanophyceae</taxon>
        <taxon>Nostocales</taxon>
        <taxon>Nostocaceae</taxon>
        <taxon>Nostoc</taxon>
    </lineage>
</organism>
<dbReference type="AlphaFoldDB" id="A0A5P8WF74"/>
<reference evidence="1 2" key="1">
    <citation type="submission" date="2019-10" db="EMBL/GenBank/DDBJ databases">
        <title>Genomic and transcriptomic insights into the perfect genentic adaptation of a filamentous nitrogen-fixing cyanobacterium to rice fields.</title>
        <authorList>
            <person name="Chen Z."/>
        </authorList>
    </citation>
    <scope>NUCLEOTIDE SEQUENCE [LARGE SCALE GENOMIC DNA]</scope>
    <source>
        <strain evidence="1">CCNUC1</strain>
    </source>
</reference>
<keyword evidence="2" id="KW-1185">Reference proteome</keyword>
<dbReference type="EMBL" id="CP045227">
    <property type="protein sequence ID" value="QFS50836.1"/>
    <property type="molecule type" value="Genomic_DNA"/>
</dbReference>
<gene>
    <name evidence="1" type="ORF">GXM_08330</name>
</gene>